<dbReference type="OrthoDB" id="9806160at2"/>
<dbReference type="PANTHER" id="PTHR40074:SF2">
    <property type="entry name" value="O-ACETYLTRANSFERASE WECH"/>
    <property type="match status" value="1"/>
</dbReference>
<feature type="domain" description="Acyltransferase 3" evidence="8">
    <location>
        <begin position="19"/>
        <end position="322"/>
    </location>
</feature>
<evidence type="ECO:0000313" key="10">
    <source>
        <dbReference type="Proteomes" id="UP000280696"/>
    </source>
</evidence>
<name>A0A3A9ABC4_9FIRM</name>
<dbReference type="GO" id="GO:0005886">
    <property type="term" value="C:plasma membrane"/>
    <property type="evidence" value="ECO:0007669"/>
    <property type="project" value="UniProtKB-SubCell"/>
</dbReference>
<organism evidence="9 10">
    <name type="scientific">Parablautia intestinalis</name>
    <dbReference type="NCBI Taxonomy" id="2320100"/>
    <lineage>
        <taxon>Bacteria</taxon>
        <taxon>Bacillati</taxon>
        <taxon>Bacillota</taxon>
        <taxon>Clostridia</taxon>
        <taxon>Lachnospirales</taxon>
        <taxon>Lachnospiraceae</taxon>
        <taxon>Parablautia</taxon>
    </lineage>
</organism>
<evidence type="ECO:0000256" key="5">
    <source>
        <dbReference type="ARBA" id="ARBA00022989"/>
    </source>
</evidence>
<dbReference type="PANTHER" id="PTHR40074">
    <property type="entry name" value="O-ACETYLTRANSFERASE WECH"/>
    <property type="match status" value="1"/>
</dbReference>
<feature type="transmembrane region" description="Helical" evidence="7">
    <location>
        <begin position="119"/>
        <end position="141"/>
    </location>
</feature>
<dbReference type="EMBL" id="RAYQ01000026">
    <property type="protein sequence ID" value="RKI88677.1"/>
    <property type="molecule type" value="Genomic_DNA"/>
</dbReference>
<keyword evidence="3" id="KW-1003">Cell membrane</keyword>
<evidence type="ECO:0000256" key="1">
    <source>
        <dbReference type="ARBA" id="ARBA00004651"/>
    </source>
</evidence>
<evidence type="ECO:0000256" key="6">
    <source>
        <dbReference type="ARBA" id="ARBA00023136"/>
    </source>
</evidence>
<evidence type="ECO:0000256" key="3">
    <source>
        <dbReference type="ARBA" id="ARBA00022475"/>
    </source>
</evidence>
<feature type="transmembrane region" description="Helical" evidence="7">
    <location>
        <begin position="51"/>
        <end position="69"/>
    </location>
</feature>
<keyword evidence="9" id="KW-0808">Transferase</keyword>
<accession>A0A3A9ABC4</accession>
<dbReference type="InterPro" id="IPR002656">
    <property type="entry name" value="Acyl_transf_3_dom"/>
</dbReference>
<comment type="subcellular location">
    <subcellularLocation>
        <location evidence="1">Cell membrane</location>
        <topology evidence="1">Multi-pass membrane protein</topology>
    </subcellularLocation>
</comment>
<reference evidence="9 10" key="1">
    <citation type="submission" date="2018-09" db="EMBL/GenBank/DDBJ databases">
        <title>Murine metabolic-syndrome-specific gut microbial biobank.</title>
        <authorList>
            <person name="Liu C."/>
        </authorList>
    </citation>
    <scope>NUCLEOTIDE SEQUENCE [LARGE SCALE GENOMIC DNA]</scope>
    <source>
        <strain evidence="9 10">0.1xD8-82</strain>
    </source>
</reference>
<gene>
    <name evidence="9" type="ORF">D7V94_19060</name>
</gene>
<dbReference type="GO" id="GO:0016413">
    <property type="term" value="F:O-acetyltransferase activity"/>
    <property type="evidence" value="ECO:0007669"/>
    <property type="project" value="TreeGrafter"/>
</dbReference>
<evidence type="ECO:0000313" key="9">
    <source>
        <dbReference type="EMBL" id="RKI88677.1"/>
    </source>
</evidence>
<proteinExistence type="inferred from homology"/>
<feature type="transmembrane region" description="Helical" evidence="7">
    <location>
        <begin position="209"/>
        <end position="229"/>
    </location>
</feature>
<dbReference type="Proteomes" id="UP000280696">
    <property type="component" value="Unassembled WGS sequence"/>
</dbReference>
<dbReference type="GO" id="GO:0009246">
    <property type="term" value="P:enterobacterial common antigen biosynthetic process"/>
    <property type="evidence" value="ECO:0007669"/>
    <property type="project" value="TreeGrafter"/>
</dbReference>
<comment type="similarity">
    <text evidence="2">Belongs to the acyltransferase 3 family.</text>
</comment>
<keyword evidence="9" id="KW-0012">Acyltransferase</keyword>
<feature type="transmembrane region" description="Helical" evidence="7">
    <location>
        <begin position="81"/>
        <end position="99"/>
    </location>
</feature>
<keyword evidence="6 7" id="KW-0472">Membrane</keyword>
<evidence type="ECO:0000256" key="7">
    <source>
        <dbReference type="SAM" id="Phobius"/>
    </source>
</evidence>
<evidence type="ECO:0000259" key="8">
    <source>
        <dbReference type="Pfam" id="PF01757"/>
    </source>
</evidence>
<comment type="caution">
    <text evidence="9">The sequence shown here is derived from an EMBL/GenBank/DDBJ whole genome shotgun (WGS) entry which is preliminary data.</text>
</comment>
<dbReference type="Pfam" id="PF01757">
    <property type="entry name" value="Acyl_transf_3"/>
    <property type="match status" value="1"/>
</dbReference>
<evidence type="ECO:0000256" key="4">
    <source>
        <dbReference type="ARBA" id="ARBA00022692"/>
    </source>
</evidence>
<feature type="transmembrane region" description="Helical" evidence="7">
    <location>
        <begin position="153"/>
        <end position="173"/>
    </location>
</feature>
<evidence type="ECO:0000256" key="2">
    <source>
        <dbReference type="ARBA" id="ARBA00007400"/>
    </source>
</evidence>
<feature type="transmembrane region" description="Helical" evidence="7">
    <location>
        <begin position="12"/>
        <end position="31"/>
    </location>
</feature>
<dbReference type="RefSeq" id="WP_120471898.1">
    <property type="nucleotide sequence ID" value="NZ_RAYQ01000026.1"/>
</dbReference>
<keyword evidence="10" id="KW-1185">Reference proteome</keyword>
<dbReference type="AlphaFoldDB" id="A0A3A9ABC4"/>
<keyword evidence="5 7" id="KW-1133">Transmembrane helix</keyword>
<feature type="transmembrane region" description="Helical" evidence="7">
    <location>
        <begin position="273"/>
        <end position="294"/>
    </location>
</feature>
<sequence>MKKNLNWGMVSEYRNEIFGLSAILVIISHAPSMKLPGYLESVRPLLIHGNIGVDIFLFLSGMGLWFSFSKDQNIKNFYMKRILRLLPPWICIAVPYFIIQDLFISSCDFGQFFMDISTLSFWVDGSGMWFVSYIIVCYLFFPLVFKGINGKNPLAAVVIICIGLVVANILMYIYFFNCFARLELARGVIFVLGCYFAPKIQQKKGMTMAVPIGCILMYFVTRIAIVLIMRNVSQVVVKTTAIRYAYIWAAMGIMLFVPVFLQWADNCSLNKALRWFGGISIEVYLMHVCVMNIYSISGFGKEHMEVMYYFLFIVPVSVVLAWGVKGLVAKFRISQAGN</sequence>
<keyword evidence="4 7" id="KW-0812">Transmembrane</keyword>
<feature type="transmembrane region" description="Helical" evidence="7">
    <location>
        <begin position="241"/>
        <end position="261"/>
    </location>
</feature>
<protein>
    <submittedName>
        <fullName evidence="9">Acyltransferase</fullName>
    </submittedName>
</protein>
<feature type="transmembrane region" description="Helical" evidence="7">
    <location>
        <begin position="306"/>
        <end position="324"/>
    </location>
</feature>